<evidence type="ECO:0000256" key="7">
    <source>
        <dbReference type="PROSITE-ProRule" id="PRU10141"/>
    </source>
</evidence>
<feature type="compositionally biased region" description="Acidic residues" evidence="8">
    <location>
        <begin position="338"/>
        <end position="350"/>
    </location>
</feature>
<evidence type="ECO:0000256" key="3">
    <source>
        <dbReference type="ARBA" id="ARBA00022679"/>
    </source>
</evidence>
<keyword evidence="4 7" id="KW-0547">Nucleotide-binding</keyword>
<dbReference type="PROSITE" id="PS00107">
    <property type="entry name" value="PROTEIN_KINASE_ATP"/>
    <property type="match status" value="1"/>
</dbReference>
<evidence type="ECO:0000256" key="8">
    <source>
        <dbReference type="SAM" id="MobiDB-lite"/>
    </source>
</evidence>
<dbReference type="PANTHER" id="PTHR43671">
    <property type="entry name" value="SERINE/THREONINE-PROTEIN KINASE NEK"/>
    <property type="match status" value="1"/>
</dbReference>
<dbReference type="SMART" id="SM00220">
    <property type="entry name" value="S_TKc"/>
    <property type="match status" value="1"/>
</dbReference>
<dbReference type="EMBL" id="JAMQAW010000006">
    <property type="protein sequence ID" value="MCM2387917.1"/>
    <property type="molecule type" value="Genomic_DNA"/>
</dbReference>
<protein>
    <recommendedName>
        <fullName evidence="2">non-specific serine/threonine protein kinase</fullName>
        <ecNumber evidence="2">2.7.11.1</ecNumber>
    </recommendedName>
</protein>
<evidence type="ECO:0000313" key="10">
    <source>
        <dbReference type="EMBL" id="MCM2387917.1"/>
    </source>
</evidence>
<dbReference type="CDD" id="cd14014">
    <property type="entry name" value="STKc_PknB_like"/>
    <property type="match status" value="1"/>
</dbReference>
<evidence type="ECO:0000256" key="4">
    <source>
        <dbReference type="ARBA" id="ARBA00022741"/>
    </source>
</evidence>
<dbReference type="InterPro" id="IPR017441">
    <property type="entry name" value="Protein_kinase_ATP_BS"/>
</dbReference>
<dbReference type="RefSeq" id="WP_250918263.1">
    <property type="nucleotide sequence ID" value="NZ_JAMQAW010000006.1"/>
</dbReference>
<keyword evidence="3" id="KW-0808">Transferase</keyword>
<evidence type="ECO:0000256" key="2">
    <source>
        <dbReference type="ARBA" id="ARBA00012513"/>
    </source>
</evidence>
<dbReference type="Gene3D" id="1.10.510.10">
    <property type="entry name" value="Transferase(Phosphotransferase) domain 1"/>
    <property type="match status" value="1"/>
</dbReference>
<keyword evidence="6 7" id="KW-0067">ATP-binding</keyword>
<evidence type="ECO:0000313" key="11">
    <source>
        <dbReference type="Proteomes" id="UP001431429"/>
    </source>
</evidence>
<dbReference type="EC" id="2.7.11.1" evidence="2"/>
<feature type="region of interest" description="Disordered" evidence="8">
    <location>
        <begin position="292"/>
        <end position="311"/>
    </location>
</feature>
<dbReference type="InterPro" id="IPR008271">
    <property type="entry name" value="Ser/Thr_kinase_AS"/>
</dbReference>
<gene>
    <name evidence="10" type="ORF">NBG84_06245</name>
</gene>
<evidence type="ECO:0000259" key="9">
    <source>
        <dbReference type="PROSITE" id="PS50011"/>
    </source>
</evidence>
<name>A0ABT0UI73_9ACTN</name>
<feature type="region of interest" description="Disordered" evidence="8">
    <location>
        <begin position="324"/>
        <end position="399"/>
    </location>
</feature>
<sequence length="399" mass="42225">MEPLRDDDPKEIGGFTLVCRIGSGGMGQVFLGESAAGHQAAVKVIKPSVLDEDTRARFLSEVESLRTVYGPFVAAFVGADASADQPWLAVEYVPGPDLRTLVAGQGPLPLVETASLGALLAEGLGTVHDAGLLHRDLKPQNILLSPYGPKVIDFGLAVLAERRTTLTATGFVVGSVLCMPPEQARGEHQLDRSADVYALGAVLLFAATGRYPYEGPTWQAVALKIEDLATPPDLTNAPPELVPLITDMLALDPGARPLLPEVTERLVRVIREQGLNALQAKRRLTDLTPEISVPQLPAPAPEPPAGAGAPAYTPAVIDQAAVEDDERGRAPVTPLADQDPDQDLDGDGSESDAAARQETTSSRPDTRPRPRGGGPAVRPSAPLRIAEQIRAGYAREARF</sequence>
<dbReference type="PANTHER" id="PTHR43671:SF13">
    <property type="entry name" value="SERINE_THREONINE-PROTEIN KINASE NEK2"/>
    <property type="match status" value="1"/>
</dbReference>
<evidence type="ECO:0000256" key="1">
    <source>
        <dbReference type="ARBA" id="ARBA00010886"/>
    </source>
</evidence>
<reference evidence="10" key="1">
    <citation type="submission" date="2022-06" db="EMBL/GenBank/DDBJ databases">
        <title>Genome public.</title>
        <authorList>
            <person name="Sun Q."/>
        </authorList>
    </citation>
    <scope>NUCLEOTIDE SEQUENCE</scope>
    <source>
        <strain evidence="10">CWNU-1</strain>
    </source>
</reference>
<comment type="caution">
    <text evidence="10">The sequence shown here is derived from an EMBL/GenBank/DDBJ whole genome shotgun (WGS) entry which is preliminary data.</text>
</comment>
<proteinExistence type="inferred from homology"/>
<feature type="binding site" evidence="7">
    <location>
        <position position="43"/>
    </location>
    <ligand>
        <name>ATP</name>
        <dbReference type="ChEBI" id="CHEBI:30616"/>
    </ligand>
</feature>
<dbReference type="SUPFAM" id="SSF56112">
    <property type="entry name" value="Protein kinase-like (PK-like)"/>
    <property type="match status" value="1"/>
</dbReference>
<feature type="domain" description="Protein kinase" evidence="9">
    <location>
        <begin position="15"/>
        <end position="270"/>
    </location>
</feature>
<dbReference type="Pfam" id="PF00069">
    <property type="entry name" value="Pkinase"/>
    <property type="match status" value="1"/>
</dbReference>
<dbReference type="InterPro" id="IPR000719">
    <property type="entry name" value="Prot_kinase_dom"/>
</dbReference>
<accession>A0ABT0UI73</accession>
<organism evidence="10 11">
    <name type="scientific">Streptomyces albipurpureus</name>
    <dbReference type="NCBI Taxonomy" id="2897419"/>
    <lineage>
        <taxon>Bacteria</taxon>
        <taxon>Bacillati</taxon>
        <taxon>Actinomycetota</taxon>
        <taxon>Actinomycetes</taxon>
        <taxon>Kitasatosporales</taxon>
        <taxon>Streptomycetaceae</taxon>
        <taxon>Streptomyces</taxon>
    </lineage>
</organism>
<dbReference type="InterPro" id="IPR050660">
    <property type="entry name" value="NEK_Ser/Thr_kinase"/>
</dbReference>
<dbReference type="InterPro" id="IPR011009">
    <property type="entry name" value="Kinase-like_dom_sf"/>
</dbReference>
<keyword evidence="10" id="KW-0723">Serine/threonine-protein kinase</keyword>
<dbReference type="GO" id="GO:0004674">
    <property type="term" value="F:protein serine/threonine kinase activity"/>
    <property type="evidence" value="ECO:0007669"/>
    <property type="project" value="UniProtKB-KW"/>
</dbReference>
<dbReference type="PROSITE" id="PS00108">
    <property type="entry name" value="PROTEIN_KINASE_ST"/>
    <property type="match status" value="1"/>
</dbReference>
<dbReference type="PROSITE" id="PS50011">
    <property type="entry name" value="PROTEIN_KINASE_DOM"/>
    <property type="match status" value="1"/>
</dbReference>
<dbReference type="Proteomes" id="UP001431429">
    <property type="component" value="Unassembled WGS sequence"/>
</dbReference>
<keyword evidence="11" id="KW-1185">Reference proteome</keyword>
<evidence type="ECO:0000256" key="5">
    <source>
        <dbReference type="ARBA" id="ARBA00022777"/>
    </source>
</evidence>
<evidence type="ECO:0000256" key="6">
    <source>
        <dbReference type="ARBA" id="ARBA00022840"/>
    </source>
</evidence>
<keyword evidence="5 10" id="KW-0418">Kinase</keyword>
<comment type="similarity">
    <text evidence="1">Belongs to the protein kinase superfamily. NEK Ser/Thr protein kinase family. NIMA subfamily.</text>
</comment>